<dbReference type="EMBL" id="CP151512">
    <property type="protein sequence ID" value="WZN65565.1"/>
    <property type="molecule type" value="Genomic_DNA"/>
</dbReference>
<reference evidence="2 3" key="1">
    <citation type="submission" date="2024-03" db="EMBL/GenBank/DDBJ databases">
        <title>Complete genome sequence of the green alga Chloropicon roscoffensis RCC1871.</title>
        <authorList>
            <person name="Lemieux C."/>
            <person name="Pombert J.-F."/>
            <person name="Otis C."/>
            <person name="Turmel M."/>
        </authorList>
    </citation>
    <scope>NUCLEOTIDE SEQUENCE [LARGE SCALE GENOMIC DNA]</scope>
    <source>
        <strain evidence="2 3">RCC1871</strain>
    </source>
</reference>
<evidence type="ECO:0000313" key="2">
    <source>
        <dbReference type="EMBL" id="WZN65565.1"/>
    </source>
</evidence>
<organism evidence="2 3">
    <name type="scientific">Chloropicon roscoffensis</name>
    <dbReference type="NCBI Taxonomy" id="1461544"/>
    <lineage>
        <taxon>Eukaryota</taxon>
        <taxon>Viridiplantae</taxon>
        <taxon>Chlorophyta</taxon>
        <taxon>Chloropicophyceae</taxon>
        <taxon>Chloropicales</taxon>
        <taxon>Chloropicaceae</taxon>
        <taxon>Chloropicon</taxon>
    </lineage>
</organism>
<dbReference type="Proteomes" id="UP001472866">
    <property type="component" value="Chromosome 12"/>
</dbReference>
<feature type="chain" id="PRO_5043836664" evidence="1">
    <location>
        <begin position="30"/>
        <end position="132"/>
    </location>
</feature>
<proteinExistence type="predicted"/>
<evidence type="ECO:0000256" key="1">
    <source>
        <dbReference type="SAM" id="SignalP"/>
    </source>
</evidence>
<name>A0AAX4PHS4_9CHLO</name>
<keyword evidence="3" id="KW-1185">Reference proteome</keyword>
<feature type="signal peptide" evidence="1">
    <location>
        <begin position="1"/>
        <end position="29"/>
    </location>
</feature>
<keyword evidence="1" id="KW-0732">Signal</keyword>
<evidence type="ECO:0000313" key="3">
    <source>
        <dbReference type="Proteomes" id="UP001472866"/>
    </source>
</evidence>
<gene>
    <name evidence="2" type="ORF">HKI87_12g71250</name>
</gene>
<sequence>MLTRILLTRRRILWAVAMCALLAATSIGASRPLQTESAGSHQDVDLAHVLENEDVFGLHQRQEHLRRKLQQETAEAPGWITGPVNAVSGALCTAIPRDMYQEYLGMPWWAPMGVAQGVCSSTFASTLMGGSL</sequence>
<dbReference type="AlphaFoldDB" id="A0AAX4PHS4"/>
<protein>
    <submittedName>
        <fullName evidence="2">Uncharacterized protein</fullName>
    </submittedName>
</protein>
<accession>A0AAX4PHS4</accession>